<keyword evidence="4" id="KW-0804">Transcription</keyword>
<dbReference type="EMBL" id="AAOW01000002">
    <property type="protein sequence ID" value="EAR62544.1"/>
    <property type="molecule type" value="Genomic_DNA"/>
</dbReference>
<evidence type="ECO:0000256" key="2">
    <source>
        <dbReference type="ARBA" id="ARBA00023015"/>
    </source>
</evidence>
<gene>
    <name evidence="6" type="ORF">MED92_05483</name>
</gene>
<dbReference type="Gene3D" id="1.10.10.10">
    <property type="entry name" value="Winged helix-like DNA-binding domain superfamily/Winged helix DNA-binding domain"/>
    <property type="match status" value="1"/>
</dbReference>
<accession>A0A7U8C9D8</accession>
<dbReference type="GO" id="GO:0006351">
    <property type="term" value="P:DNA-templated transcription"/>
    <property type="evidence" value="ECO:0007669"/>
    <property type="project" value="TreeGrafter"/>
</dbReference>
<dbReference type="PRINTS" id="PR00039">
    <property type="entry name" value="HTHLYSR"/>
</dbReference>
<evidence type="ECO:0000313" key="7">
    <source>
        <dbReference type="Proteomes" id="UP000002171"/>
    </source>
</evidence>
<keyword evidence="3" id="KW-0238">DNA-binding</keyword>
<evidence type="ECO:0000259" key="5">
    <source>
        <dbReference type="PROSITE" id="PS50931"/>
    </source>
</evidence>
<dbReference type="AlphaFoldDB" id="A0A7U8C9D8"/>
<dbReference type="RefSeq" id="WP_007021562.1">
    <property type="nucleotide sequence ID" value="NZ_CH724126.1"/>
</dbReference>
<dbReference type="InterPro" id="IPR000847">
    <property type="entry name" value="LysR_HTH_N"/>
</dbReference>
<organism evidence="6 7">
    <name type="scientific">Neptuniibacter caesariensis</name>
    <dbReference type="NCBI Taxonomy" id="207954"/>
    <lineage>
        <taxon>Bacteria</taxon>
        <taxon>Pseudomonadati</taxon>
        <taxon>Pseudomonadota</taxon>
        <taxon>Gammaproteobacteria</taxon>
        <taxon>Oceanospirillales</taxon>
        <taxon>Oceanospirillaceae</taxon>
        <taxon>Neptuniibacter</taxon>
    </lineage>
</organism>
<comment type="caution">
    <text evidence="6">The sequence shown here is derived from an EMBL/GenBank/DDBJ whole genome shotgun (WGS) entry which is preliminary data.</text>
</comment>
<keyword evidence="7" id="KW-1185">Reference proteome</keyword>
<dbReference type="InterPro" id="IPR036388">
    <property type="entry name" value="WH-like_DNA-bd_sf"/>
</dbReference>
<dbReference type="GO" id="GO:0043565">
    <property type="term" value="F:sequence-specific DNA binding"/>
    <property type="evidence" value="ECO:0007669"/>
    <property type="project" value="TreeGrafter"/>
</dbReference>
<evidence type="ECO:0000313" key="6">
    <source>
        <dbReference type="EMBL" id="EAR62544.1"/>
    </source>
</evidence>
<dbReference type="FunFam" id="1.10.10.10:FF:000001">
    <property type="entry name" value="LysR family transcriptional regulator"/>
    <property type="match status" value="1"/>
</dbReference>
<keyword evidence="2" id="KW-0805">Transcription regulation</keyword>
<dbReference type="PANTHER" id="PTHR30537">
    <property type="entry name" value="HTH-TYPE TRANSCRIPTIONAL REGULATOR"/>
    <property type="match status" value="1"/>
</dbReference>
<dbReference type="Pfam" id="PF03466">
    <property type="entry name" value="LysR_substrate"/>
    <property type="match status" value="1"/>
</dbReference>
<evidence type="ECO:0000256" key="1">
    <source>
        <dbReference type="ARBA" id="ARBA00009437"/>
    </source>
</evidence>
<feature type="domain" description="HTH lysR-type" evidence="5">
    <location>
        <begin position="17"/>
        <end position="69"/>
    </location>
</feature>
<dbReference type="OrthoDB" id="6787458at2"/>
<dbReference type="InterPro" id="IPR036390">
    <property type="entry name" value="WH_DNA-bd_sf"/>
</dbReference>
<proteinExistence type="inferred from homology"/>
<evidence type="ECO:0000256" key="3">
    <source>
        <dbReference type="ARBA" id="ARBA00023125"/>
    </source>
</evidence>
<evidence type="ECO:0000256" key="4">
    <source>
        <dbReference type="ARBA" id="ARBA00023163"/>
    </source>
</evidence>
<dbReference type="Gene3D" id="3.40.190.10">
    <property type="entry name" value="Periplasmic binding protein-like II"/>
    <property type="match status" value="2"/>
</dbReference>
<reference evidence="6 7" key="1">
    <citation type="submission" date="2006-02" db="EMBL/GenBank/DDBJ databases">
        <authorList>
            <person name="Pinhassi J."/>
            <person name="Pedros-Alio C."/>
            <person name="Ferriera S."/>
            <person name="Johnson J."/>
            <person name="Kravitz S."/>
            <person name="Halpern A."/>
            <person name="Remington K."/>
            <person name="Beeson K."/>
            <person name="Tran B."/>
            <person name="Rogers Y.-H."/>
            <person name="Friedman R."/>
            <person name="Venter J.C."/>
        </authorList>
    </citation>
    <scope>NUCLEOTIDE SEQUENCE [LARGE SCALE GENOMIC DNA]</scope>
    <source>
        <strain evidence="6 7">MED92</strain>
    </source>
</reference>
<comment type="similarity">
    <text evidence="1">Belongs to the LysR transcriptional regulatory family.</text>
</comment>
<dbReference type="InterPro" id="IPR058163">
    <property type="entry name" value="LysR-type_TF_proteobact-type"/>
</dbReference>
<dbReference type="InterPro" id="IPR005119">
    <property type="entry name" value="LysR_subst-bd"/>
</dbReference>
<dbReference type="Proteomes" id="UP000002171">
    <property type="component" value="Unassembled WGS sequence"/>
</dbReference>
<dbReference type="NCBIfam" id="NF007491">
    <property type="entry name" value="PRK10086.1"/>
    <property type="match status" value="1"/>
</dbReference>
<dbReference type="PANTHER" id="PTHR30537:SF32">
    <property type="entry name" value="HTH-TYPE TRANSCRIPTIONAL REGULATOR DSDC"/>
    <property type="match status" value="1"/>
</dbReference>
<dbReference type="Pfam" id="PF00126">
    <property type="entry name" value="HTH_1"/>
    <property type="match status" value="1"/>
</dbReference>
<dbReference type="SUPFAM" id="SSF53850">
    <property type="entry name" value="Periplasmic binding protein-like II"/>
    <property type="match status" value="1"/>
</dbReference>
<dbReference type="GO" id="GO:0003700">
    <property type="term" value="F:DNA-binding transcription factor activity"/>
    <property type="evidence" value="ECO:0007669"/>
    <property type="project" value="InterPro"/>
</dbReference>
<dbReference type="CDD" id="cd08432">
    <property type="entry name" value="PBP2_GcdR_TrpI_HvrB_AmpR_like"/>
    <property type="match status" value="1"/>
</dbReference>
<dbReference type="SUPFAM" id="SSF46785">
    <property type="entry name" value="Winged helix' DNA-binding domain"/>
    <property type="match status" value="1"/>
</dbReference>
<protein>
    <submittedName>
        <fullName evidence="6">Hypothetical D-serine deaminase activator</fullName>
    </submittedName>
</protein>
<dbReference type="PROSITE" id="PS50931">
    <property type="entry name" value="HTH_LYSR"/>
    <property type="match status" value="1"/>
</dbReference>
<sequence length="310" mass="35654">MANLKPSHLNSAVLANLQCFSSAAKHLSFTRAADELNLTQGAISQRIRKLEEQLGFALFLRYNRRLQLTAEGERLLIQTNNSLTELDNLIRDIHTQGLAGELSLSTPPSFASEWLLEKLADFSQHFPQIFFRMETHSRLVDFFSEQIDLAIYYGQGEYPGLVCWHLMDEQLIPVCTPEFAKKYDLWSRPEQLNHCHLLHDAQAWPEAGPYSEWSYWAERQSLNLELKQGHCFDKSEHAVKAAKAGLGVAIGRKQLIEKYLNNGELINPFDGLPSVLSQQNYYLVTHEDRKEQPIIKAFREWLLKINNPLF</sequence>
<name>A0A7U8C9D8_NEPCE</name>